<proteinExistence type="predicted"/>
<protein>
    <submittedName>
        <fullName evidence="2">Uncharacterized protein</fullName>
    </submittedName>
</protein>
<keyword evidence="3" id="KW-1185">Reference proteome</keyword>
<accession>A0ABR5LCA7</accession>
<evidence type="ECO:0000256" key="1">
    <source>
        <dbReference type="SAM" id="MobiDB-lite"/>
    </source>
</evidence>
<comment type="caution">
    <text evidence="2">The sequence shown here is derived from an EMBL/GenBank/DDBJ whole genome shotgun (WGS) entry which is preliminary data.</text>
</comment>
<dbReference type="Proteomes" id="UP000037836">
    <property type="component" value="Unassembled WGS sequence"/>
</dbReference>
<name>A0ABR5LCA7_PSESG</name>
<sequence>MAVRCFSSASVETLTNPATISAQARSHPESIRRTPENIGKIGQVSPAHRLAAQDTRAIK</sequence>
<dbReference type="EMBL" id="LGLO01000066">
    <property type="protein sequence ID" value="KPC42967.1"/>
    <property type="molecule type" value="Genomic_DNA"/>
</dbReference>
<gene>
    <name evidence="2" type="ORF">AC496_4638</name>
</gene>
<evidence type="ECO:0000313" key="3">
    <source>
        <dbReference type="Proteomes" id="UP000037836"/>
    </source>
</evidence>
<feature type="region of interest" description="Disordered" evidence="1">
    <location>
        <begin position="40"/>
        <end position="59"/>
    </location>
</feature>
<evidence type="ECO:0000313" key="2">
    <source>
        <dbReference type="EMBL" id="KPC42967.1"/>
    </source>
</evidence>
<reference evidence="2 3" key="1">
    <citation type="submission" date="2015-10" db="EMBL/GenBank/DDBJ databases">
        <title>Comparative genomics and high-throughput reverse genetic screens identify a new phytobacterial MAMP and an Arabidopsis receptor required for immune elicitation.</title>
        <authorList>
            <person name="Mott G.A."/>
            <person name="Thakur S."/>
            <person name="Wang P.W."/>
            <person name="Desveaux D."/>
            <person name="Guttman D.S."/>
        </authorList>
    </citation>
    <scope>NUCLEOTIDE SEQUENCE [LARGE SCALE GENOMIC DNA]</scope>
    <source>
        <strain evidence="2 3">BR1</strain>
    </source>
</reference>
<organism evidence="2 3">
    <name type="scientific">Pseudomonas savastanoi pv. glycinea</name>
    <name type="common">Pseudomonas syringae pv. glycinea</name>
    <dbReference type="NCBI Taxonomy" id="318"/>
    <lineage>
        <taxon>Bacteria</taxon>
        <taxon>Pseudomonadati</taxon>
        <taxon>Pseudomonadota</taxon>
        <taxon>Gammaproteobacteria</taxon>
        <taxon>Pseudomonadales</taxon>
        <taxon>Pseudomonadaceae</taxon>
        <taxon>Pseudomonas</taxon>
    </lineage>
</organism>